<evidence type="ECO:0000313" key="3">
    <source>
        <dbReference type="Proteomes" id="UP000194143"/>
    </source>
</evidence>
<dbReference type="RefSeq" id="WP_000725793.1">
    <property type="nucleotide sequence ID" value="NZ_CP021061.1"/>
</dbReference>
<feature type="domain" description="Glucuronosyltransferase GumK N-terminal" evidence="1">
    <location>
        <begin position="7"/>
        <end position="175"/>
    </location>
</feature>
<keyword evidence="2" id="KW-0808">Transferase</keyword>
<dbReference type="Pfam" id="PF22059">
    <property type="entry name" value="GumK_N"/>
    <property type="match status" value="1"/>
</dbReference>
<dbReference type="GeneID" id="67469527"/>
<dbReference type="Proteomes" id="UP000194143">
    <property type="component" value="Chromosome"/>
</dbReference>
<keyword evidence="3" id="KW-1185">Reference proteome</keyword>
<dbReference type="Gene3D" id="3.40.50.2000">
    <property type="entry name" value="Glycogen Phosphorylase B"/>
    <property type="match status" value="1"/>
</dbReference>
<name>A0A1W6WVL5_BACTU</name>
<evidence type="ECO:0000313" key="2">
    <source>
        <dbReference type="EMBL" id="ARP60586.1"/>
    </source>
</evidence>
<dbReference type="PANTHER" id="PTHR12526">
    <property type="entry name" value="GLYCOSYLTRANSFERASE"/>
    <property type="match status" value="1"/>
</dbReference>
<dbReference type="InterPro" id="IPR054299">
    <property type="entry name" value="GumK_N"/>
</dbReference>
<dbReference type="EMBL" id="CP021061">
    <property type="protein sequence ID" value="ARP60586.1"/>
    <property type="molecule type" value="Genomic_DNA"/>
</dbReference>
<sequence length="383" mass="44454">MKKKALFATSNYWNSPFQVGTHHIAKELVGKGWEIAYISAPISPIHRMFSPTKEFYDRYEIYKKGGETFEDGKVWSYVPGALLTPNNKPILRSEIIYNHWNKLGYPNIKKLIELKNFREVDLLYFDNGLQNYLLDFINYKKSVFRMADKNSGFSNSTKALEKAETKLSQSVDRVLYTAHTLEDHVNGLKPKDTLYFPNGVNLAHFLEKKEQPVEYKSIDKPIVVYVGAIEEWFDFNLFNEMAKKMPDFAFVVIGPDKLAKQHINEIENVHILGRRSYDQLPAYLQYANVGIIPFNVKEYSHLLDYVNPLKLYEYMVSGIPVVSSKWKELELINSPAQLAENLDQFIEAIKEAVRDTDKEKYINFAKQHSWTSRVDNLLAEVLE</sequence>
<dbReference type="GO" id="GO:0016740">
    <property type="term" value="F:transferase activity"/>
    <property type="evidence" value="ECO:0007669"/>
    <property type="project" value="UniProtKB-KW"/>
</dbReference>
<evidence type="ECO:0000259" key="1">
    <source>
        <dbReference type="Pfam" id="PF22059"/>
    </source>
</evidence>
<dbReference type="SUPFAM" id="SSF53756">
    <property type="entry name" value="UDP-Glycosyltransferase/glycogen phosphorylase"/>
    <property type="match status" value="1"/>
</dbReference>
<accession>A0A1W6WVL5</accession>
<proteinExistence type="predicted"/>
<gene>
    <name evidence="2" type="ORF">CAB88_27395</name>
</gene>
<dbReference type="AlphaFoldDB" id="A0A1W6WVL5"/>
<dbReference type="Pfam" id="PF13692">
    <property type="entry name" value="Glyco_trans_1_4"/>
    <property type="match status" value="1"/>
</dbReference>
<protein>
    <submittedName>
        <fullName evidence="2">Glycosyl transferase</fullName>
    </submittedName>
</protein>
<reference evidence="2 3" key="1">
    <citation type="submission" date="2017-04" db="EMBL/GenBank/DDBJ databases">
        <title>Complete Genome Sequence of Bacillus thuringiensis type Strain ATCC 10792.</title>
        <authorList>
            <person name="Oh D.-H."/>
            <person name="Park B.-J."/>
            <person name="Shuai W."/>
            <person name="Chelliah R."/>
        </authorList>
    </citation>
    <scope>NUCLEOTIDE SEQUENCE [LARGE SCALE GENOMIC DNA]</scope>
    <source>
        <strain evidence="2 3">ATCC 10792</strain>
    </source>
</reference>
<dbReference type="Gene3D" id="3.40.50.11010">
    <property type="match status" value="1"/>
</dbReference>
<organism evidence="2 3">
    <name type="scientific">Bacillus thuringiensis</name>
    <dbReference type="NCBI Taxonomy" id="1428"/>
    <lineage>
        <taxon>Bacteria</taxon>
        <taxon>Bacillati</taxon>
        <taxon>Bacillota</taxon>
        <taxon>Bacilli</taxon>
        <taxon>Bacillales</taxon>
        <taxon>Bacillaceae</taxon>
        <taxon>Bacillus</taxon>
        <taxon>Bacillus cereus group</taxon>
    </lineage>
</organism>